<dbReference type="InterPro" id="IPR011764">
    <property type="entry name" value="Biotin_carboxylation_dom"/>
</dbReference>
<evidence type="ECO:0000256" key="3">
    <source>
        <dbReference type="ARBA" id="ARBA00022598"/>
    </source>
</evidence>
<dbReference type="SUPFAM" id="SSF56059">
    <property type="entry name" value="Glutathione synthetase ATP-binding domain-like"/>
    <property type="match status" value="1"/>
</dbReference>
<protein>
    <recommendedName>
        <fullName evidence="2">biotin carboxylase</fullName>
        <ecNumber evidence="2">6.3.4.14</ecNumber>
    </recommendedName>
</protein>
<dbReference type="PANTHER" id="PTHR48095:SF2">
    <property type="entry name" value="BIOTIN CARBOXYLASE, CHLOROPLASTIC"/>
    <property type="match status" value="1"/>
</dbReference>
<dbReference type="Pfam" id="PF02786">
    <property type="entry name" value="CPSase_L_D2"/>
    <property type="match status" value="1"/>
</dbReference>
<dbReference type="SMART" id="SM00878">
    <property type="entry name" value="Biotin_carb_C"/>
    <property type="match status" value="1"/>
</dbReference>
<feature type="domain" description="Biotin carboxylation" evidence="9">
    <location>
        <begin position="1"/>
        <end position="448"/>
    </location>
</feature>
<comment type="catalytic activity">
    <reaction evidence="6">
        <text>N(6)-biotinyl-L-lysyl-[protein] + hydrogencarbonate + ATP = N(6)-carboxybiotinyl-L-lysyl-[protein] + ADP + phosphate + H(+)</text>
        <dbReference type="Rhea" id="RHEA:13501"/>
        <dbReference type="Rhea" id="RHEA-COMP:10505"/>
        <dbReference type="Rhea" id="RHEA-COMP:10506"/>
        <dbReference type="ChEBI" id="CHEBI:15378"/>
        <dbReference type="ChEBI" id="CHEBI:17544"/>
        <dbReference type="ChEBI" id="CHEBI:30616"/>
        <dbReference type="ChEBI" id="CHEBI:43474"/>
        <dbReference type="ChEBI" id="CHEBI:83144"/>
        <dbReference type="ChEBI" id="CHEBI:83145"/>
        <dbReference type="ChEBI" id="CHEBI:456216"/>
        <dbReference type="EC" id="6.3.4.14"/>
    </reaction>
</comment>
<comment type="caution">
    <text evidence="10">The sequence shown here is derived from an EMBL/GenBank/DDBJ whole genome shotgun (WGS) entry which is preliminary data.</text>
</comment>
<evidence type="ECO:0000259" key="8">
    <source>
        <dbReference type="PROSITE" id="PS50975"/>
    </source>
</evidence>
<dbReference type="SUPFAM" id="SSF51246">
    <property type="entry name" value="Rudiment single hybrid motif"/>
    <property type="match status" value="1"/>
</dbReference>
<keyword evidence="4 7" id="KW-0547">Nucleotide-binding</keyword>
<dbReference type="PROSITE" id="PS50979">
    <property type="entry name" value="BC"/>
    <property type="match status" value="1"/>
</dbReference>
<dbReference type="PROSITE" id="PS00866">
    <property type="entry name" value="CPSASE_1"/>
    <property type="match status" value="1"/>
</dbReference>
<evidence type="ECO:0000256" key="2">
    <source>
        <dbReference type="ARBA" id="ARBA00013263"/>
    </source>
</evidence>
<dbReference type="NCBIfam" id="NF006367">
    <property type="entry name" value="PRK08591.1"/>
    <property type="match status" value="1"/>
</dbReference>
<dbReference type="RefSeq" id="WP_231484371.1">
    <property type="nucleotide sequence ID" value="NZ_BAAAZO010000010.1"/>
</dbReference>
<dbReference type="InterPro" id="IPR011054">
    <property type="entry name" value="Rudment_hybrid_motif"/>
</dbReference>
<evidence type="ECO:0000313" key="10">
    <source>
        <dbReference type="EMBL" id="GAA3629567.1"/>
    </source>
</evidence>
<evidence type="ECO:0000256" key="1">
    <source>
        <dbReference type="ARBA" id="ARBA00003761"/>
    </source>
</evidence>
<keyword evidence="5 7" id="KW-0067">ATP-binding</keyword>
<dbReference type="Pfam" id="PF00289">
    <property type="entry name" value="Biotin_carb_N"/>
    <property type="match status" value="1"/>
</dbReference>
<dbReference type="InterPro" id="IPR005482">
    <property type="entry name" value="Biotin_COase_C"/>
</dbReference>
<organism evidence="10 11">
    <name type="scientific">Kineosporia mesophila</name>
    <dbReference type="NCBI Taxonomy" id="566012"/>
    <lineage>
        <taxon>Bacteria</taxon>
        <taxon>Bacillati</taxon>
        <taxon>Actinomycetota</taxon>
        <taxon>Actinomycetes</taxon>
        <taxon>Kineosporiales</taxon>
        <taxon>Kineosporiaceae</taxon>
        <taxon>Kineosporia</taxon>
    </lineage>
</organism>
<evidence type="ECO:0000259" key="9">
    <source>
        <dbReference type="PROSITE" id="PS50979"/>
    </source>
</evidence>
<proteinExistence type="predicted"/>
<dbReference type="EC" id="6.3.4.14" evidence="2"/>
<dbReference type="InterPro" id="IPR011761">
    <property type="entry name" value="ATP-grasp"/>
</dbReference>
<dbReference type="Proteomes" id="UP001501074">
    <property type="component" value="Unassembled WGS sequence"/>
</dbReference>
<evidence type="ECO:0000256" key="4">
    <source>
        <dbReference type="ARBA" id="ARBA00022741"/>
    </source>
</evidence>
<keyword evidence="3" id="KW-0436">Ligase</keyword>
<dbReference type="InterPro" id="IPR005481">
    <property type="entry name" value="BC-like_N"/>
</dbReference>
<dbReference type="PROSITE" id="PS50975">
    <property type="entry name" value="ATP_GRASP"/>
    <property type="match status" value="1"/>
</dbReference>
<dbReference type="InterPro" id="IPR005479">
    <property type="entry name" value="CPAse_ATP-bd"/>
</dbReference>
<dbReference type="PROSITE" id="PS00867">
    <property type="entry name" value="CPSASE_2"/>
    <property type="match status" value="1"/>
</dbReference>
<dbReference type="Pfam" id="PF02785">
    <property type="entry name" value="Biotin_carb_C"/>
    <property type="match status" value="1"/>
</dbReference>
<name>A0ABP7AD76_9ACTN</name>
<keyword evidence="11" id="KW-1185">Reference proteome</keyword>
<accession>A0ABP7AD76</accession>
<comment type="function">
    <text evidence="1">This protein is a component of the acetyl coenzyme A carboxylase complex; first, biotin carboxylase catalyzes the carboxylation of the carrier protein and then the transcarboxylase transfers the carboxyl group to form malonyl-CoA.</text>
</comment>
<feature type="domain" description="ATP-grasp" evidence="8">
    <location>
        <begin position="120"/>
        <end position="317"/>
    </location>
</feature>
<evidence type="ECO:0000256" key="6">
    <source>
        <dbReference type="ARBA" id="ARBA00048600"/>
    </source>
</evidence>
<evidence type="ECO:0000313" key="11">
    <source>
        <dbReference type="Proteomes" id="UP001501074"/>
    </source>
</evidence>
<dbReference type="EMBL" id="BAAAZO010000010">
    <property type="protein sequence ID" value="GAA3629567.1"/>
    <property type="molecule type" value="Genomic_DNA"/>
</dbReference>
<sequence length="460" mass="49197">MFSTVLIANRGEIALRVARTCRELGLRTVAVHSTADCDAAVVRFADQAVQIGPPAPRRSYLNIPAVIEAARTAGADAIHPGYGFLSEDPDFAQICADHDIVFIGPPPQVMQQLGNKAVARELMAEAGLPLLPGSTRPVNDLDHARAVAAATGYPLVIKAAAGGGGRGITVVRDPADLAQAWTTTRRTAQNVFGDSRVYIEKYLERARHIEVQVLVDQHGNGVHLGERDCSVQRRHQKLVEEAPAVGLSPAQRAHIGELAVQGALAVGYTGVGTLEFLMDEQGSFAFMEMNARIQVEHPVTEMVTGLDLVREQILVAAGEPLGIRQPDVVFTGASIECRINAEDPSRDFLPTPGLLSVFDVPGGPGVRIDTGYRAGAVVSQHYDSLLAKIVTWAPDRERAVARMSRCLSELRVDGPGVATTRELHQDILASETFRSGRHHTGFLDGAGSPLHLQATAGGKI</sequence>
<dbReference type="SUPFAM" id="SSF52440">
    <property type="entry name" value="PreATP-grasp domain"/>
    <property type="match status" value="1"/>
</dbReference>
<gene>
    <name evidence="10" type="primary">accC</name>
    <name evidence="10" type="ORF">GCM10022223_54000</name>
</gene>
<dbReference type="Gene3D" id="3.30.470.20">
    <property type="entry name" value="ATP-grasp fold, B domain"/>
    <property type="match status" value="1"/>
</dbReference>
<evidence type="ECO:0000256" key="7">
    <source>
        <dbReference type="PROSITE-ProRule" id="PRU00409"/>
    </source>
</evidence>
<dbReference type="PANTHER" id="PTHR48095">
    <property type="entry name" value="PYRUVATE CARBOXYLASE SUBUNIT A"/>
    <property type="match status" value="1"/>
</dbReference>
<dbReference type="InterPro" id="IPR051602">
    <property type="entry name" value="ACC_Biotin_Carboxylase"/>
</dbReference>
<reference evidence="11" key="1">
    <citation type="journal article" date="2019" name="Int. J. Syst. Evol. Microbiol.">
        <title>The Global Catalogue of Microorganisms (GCM) 10K type strain sequencing project: providing services to taxonomists for standard genome sequencing and annotation.</title>
        <authorList>
            <consortium name="The Broad Institute Genomics Platform"/>
            <consortium name="The Broad Institute Genome Sequencing Center for Infectious Disease"/>
            <person name="Wu L."/>
            <person name="Ma J."/>
        </authorList>
    </citation>
    <scope>NUCLEOTIDE SEQUENCE [LARGE SCALE GENOMIC DNA]</scope>
    <source>
        <strain evidence="11">JCM 16902</strain>
    </source>
</reference>
<dbReference type="InterPro" id="IPR016185">
    <property type="entry name" value="PreATP-grasp_dom_sf"/>
</dbReference>
<evidence type="ECO:0000256" key="5">
    <source>
        <dbReference type="ARBA" id="ARBA00022840"/>
    </source>
</evidence>